<proteinExistence type="predicted"/>
<evidence type="ECO:0000256" key="1">
    <source>
        <dbReference type="SAM" id="MobiDB-lite"/>
    </source>
</evidence>
<feature type="chain" id="PRO_5046012205" evidence="2">
    <location>
        <begin position="17"/>
        <end position="229"/>
    </location>
</feature>
<name>A0ABX6ESA5_KLUMA</name>
<keyword evidence="4" id="KW-1185">Reference proteome</keyword>
<keyword evidence="2" id="KW-0732">Signal</keyword>
<dbReference type="InterPro" id="IPR038843">
    <property type="entry name" value="Sed1/Spi1"/>
</dbReference>
<protein>
    <submittedName>
        <fullName evidence="3">Protein SED1</fullName>
    </submittedName>
</protein>
<evidence type="ECO:0000256" key="2">
    <source>
        <dbReference type="SAM" id="SignalP"/>
    </source>
</evidence>
<organism evidence="3 4">
    <name type="scientific">Kluyveromyces marxianus</name>
    <name type="common">Yeast</name>
    <name type="synonym">Candida kefyr</name>
    <dbReference type="NCBI Taxonomy" id="4911"/>
    <lineage>
        <taxon>Eukaryota</taxon>
        <taxon>Fungi</taxon>
        <taxon>Dikarya</taxon>
        <taxon>Ascomycota</taxon>
        <taxon>Saccharomycotina</taxon>
        <taxon>Saccharomycetes</taxon>
        <taxon>Saccharomycetales</taxon>
        <taxon>Saccharomycetaceae</taxon>
        <taxon>Kluyveromyces</taxon>
    </lineage>
</organism>
<reference evidence="3 4" key="1">
    <citation type="submission" date="2016-03" db="EMBL/GenBank/DDBJ databases">
        <title>How can Kluyveromyces marxianus grow so fast - potential evolutionary course in Saccharomyces Complex revealed by comparative genomics.</title>
        <authorList>
            <person name="Mo W."/>
            <person name="Lu W."/>
            <person name="Yang X."/>
            <person name="Qi J."/>
            <person name="Lv H."/>
        </authorList>
    </citation>
    <scope>NUCLEOTIDE SEQUENCE [LARGE SCALE GENOMIC DNA]</scope>
    <source>
        <strain evidence="3 4">FIM1</strain>
    </source>
</reference>
<evidence type="ECO:0000313" key="3">
    <source>
        <dbReference type="EMBL" id="QGN14619.1"/>
    </source>
</evidence>
<feature type="signal peptide" evidence="2">
    <location>
        <begin position="1"/>
        <end position="16"/>
    </location>
</feature>
<accession>A0ABX6ESA5</accession>
<dbReference type="PANTHER" id="PTHR35523">
    <property type="entry name" value="CELL WALL PROTEIN SED1"/>
    <property type="match status" value="1"/>
</dbReference>
<dbReference type="PANTHER" id="PTHR35523:SF1">
    <property type="entry name" value="CELL WALL PROTEIN SED1"/>
    <property type="match status" value="1"/>
</dbReference>
<reference evidence="3 4" key="2">
    <citation type="submission" date="2019-11" db="EMBL/GenBank/DDBJ databases">
        <authorList>
            <person name="Lu H."/>
        </authorList>
    </citation>
    <scope>NUCLEOTIDE SEQUENCE [LARGE SCALE GENOMIC DNA]</scope>
    <source>
        <strain evidence="3 4">FIM1</strain>
    </source>
</reference>
<evidence type="ECO:0000313" key="4">
    <source>
        <dbReference type="Proteomes" id="UP000422736"/>
    </source>
</evidence>
<feature type="region of interest" description="Disordered" evidence="1">
    <location>
        <begin position="156"/>
        <end position="197"/>
    </location>
</feature>
<sequence length="229" mass="23532">MKLFVVPVLFASSAFAAFSNVTSSSIPVVTSVAPSSSSEAPASNGTADSTVWTTEVDTVTALTTYCPLPTTITTNGKTYTVSEATTLTITDCPCEVTKSSPVGPVSPESTVWTTEVETVTELTTYCPLPTTITTNGKTYTVSEATTLTITDCPCEVTKTSPVPPATESSKSTPPAETPKTSTGAPKESVATVVKPSSSASSATIETFNNAGNRVTAGLTGMLSFLAFLL</sequence>
<dbReference type="EMBL" id="CP015055">
    <property type="protein sequence ID" value="QGN14619.1"/>
    <property type="molecule type" value="Genomic_DNA"/>
</dbReference>
<feature type="compositionally biased region" description="Polar residues" evidence="1">
    <location>
        <begin position="166"/>
        <end position="183"/>
    </location>
</feature>
<gene>
    <name evidence="3" type="primary">SED1</name>
    <name evidence="3" type="ORF">FIM1_1283</name>
</gene>
<dbReference type="Proteomes" id="UP000422736">
    <property type="component" value="Chromosome 2"/>
</dbReference>